<dbReference type="Proteomes" id="UP000287798">
    <property type="component" value="Unassembled WGS sequence"/>
</dbReference>
<sequence length="88" mass="10097">MDLTPLEETRQIVRDNTHGGASLLLFALLKTLSAENGQYLYLLNKLRDMTPETRQLAYRLMELMAQGGNESEEWKTTVVEIEELIRKG</sequence>
<dbReference type="AlphaFoldDB" id="A0A426QFW7"/>
<gene>
    <name evidence="1" type="ORF">D6C00_00655</name>
</gene>
<dbReference type="EMBL" id="QZMU01000001">
    <property type="protein sequence ID" value="RRQ20637.1"/>
    <property type="molecule type" value="Genomic_DNA"/>
</dbReference>
<proteinExistence type="predicted"/>
<evidence type="ECO:0000313" key="2">
    <source>
        <dbReference type="Proteomes" id="UP000287798"/>
    </source>
</evidence>
<evidence type="ECO:0000313" key="1">
    <source>
        <dbReference type="EMBL" id="RRQ20637.1"/>
    </source>
</evidence>
<keyword evidence="2" id="KW-1185">Reference proteome</keyword>
<name>A0A426QFW7_9GAMM</name>
<dbReference type="OrthoDB" id="5796758at2"/>
<comment type="caution">
    <text evidence="1">The sequence shown here is derived from an EMBL/GenBank/DDBJ whole genome shotgun (WGS) entry which is preliminary data.</text>
</comment>
<reference evidence="1 2" key="1">
    <citation type="journal article" date="2010" name="Int. J. Syst. Evol. Microbiol.">
        <title>Thiohalobacter thiocyanaticus gen. nov., sp. nov., a moderately halophilic, sulfur-oxidizing gammaproteobacterium from hypersaline lakes, that utilizes thiocyanate.</title>
        <authorList>
            <person name="Sorokin D.Y."/>
            <person name="Kovaleva O.L."/>
            <person name="Tourova T.P."/>
            <person name="Muyzer G."/>
        </authorList>
    </citation>
    <scope>NUCLEOTIDE SEQUENCE [LARGE SCALE GENOMIC DNA]</scope>
    <source>
        <strain evidence="1 2">Hrh1</strain>
    </source>
</reference>
<protein>
    <submittedName>
        <fullName evidence="1">Uncharacterized protein</fullName>
    </submittedName>
</protein>
<accession>A0A426QFW7</accession>
<organism evidence="1 2">
    <name type="scientific">Thiohalobacter thiocyanaticus</name>
    <dbReference type="NCBI Taxonomy" id="585455"/>
    <lineage>
        <taxon>Bacteria</taxon>
        <taxon>Pseudomonadati</taxon>
        <taxon>Pseudomonadota</taxon>
        <taxon>Gammaproteobacteria</taxon>
        <taxon>Thiohalobacterales</taxon>
        <taxon>Thiohalobacteraceae</taxon>
        <taxon>Thiohalobacter</taxon>
    </lineage>
</organism>
<dbReference type="RefSeq" id="WP_125179850.1">
    <property type="nucleotide sequence ID" value="NZ_QZMU01000001.1"/>
</dbReference>